<feature type="transmembrane region" description="Helical" evidence="8">
    <location>
        <begin position="715"/>
        <end position="736"/>
    </location>
</feature>
<feature type="transmembrane region" description="Helical" evidence="8">
    <location>
        <begin position="998"/>
        <end position="1020"/>
    </location>
</feature>
<evidence type="ECO:0000256" key="3">
    <source>
        <dbReference type="ARBA" id="ARBA00022448"/>
    </source>
</evidence>
<evidence type="ECO:0000256" key="8">
    <source>
        <dbReference type="SAM" id="Phobius"/>
    </source>
</evidence>
<evidence type="ECO:0000256" key="6">
    <source>
        <dbReference type="ARBA" id="ARBA00023136"/>
    </source>
</evidence>
<dbReference type="GO" id="GO:0005774">
    <property type="term" value="C:vacuolar membrane"/>
    <property type="evidence" value="ECO:0007669"/>
    <property type="project" value="TreeGrafter"/>
</dbReference>
<feature type="compositionally biased region" description="Pro residues" evidence="7">
    <location>
        <begin position="555"/>
        <end position="564"/>
    </location>
</feature>
<dbReference type="PANTHER" id="PTHR31645:SF0">
    <property type="entry name" value="OLIGOPEPTIDE TRANSPORTER YGL114W-RELATED"/>
    <property type="match status" value="1"/>
</dbReference>
<keyword evidence="6 8" id="KW-0472">Membrane</keyword>
<feature type="transmembrane region" description="Helical" evidence="8">
    <location>
        <begin position="271"/>
        <end position="291"/>
    </location>
</feature>
<feature type="transmembrane region" description="Helical" evidence="8">
    <location>
        <begin position="107"/>
        <end position="130"/>
    </location>
</feature>
<keyword evidence="10" id="KW-1185">Reference proteome</keyword>
<dbReference type="HOGENOM" id="CLU_004636_1_0_1"/>
<feature type="transmembrane region" description="Helical" evidence="8">
    <location>
        <begin position="666"/>
        <end position="689"/>
    </location>
</feature>
<feature type="transmembrane region" description="Helical" evidence="8">
    <location>
        <begin position="453"/>
        <end position="475"/>
    </location>
</feature>
<evidence type="ECO:0000256" key="7">
    <source>
        <dbReference type="SAM" id="MobiDB-lite"/>
    </source>
</evidence>
<feature type="transmembrane region" description="Helical" evidence="8">
    <location>
        <begin position="156"/>
        <end position="177"/>
    </location>
</feature>
<evidence type="ECO:0000256" key="1">
    <source>
        <dbReference type="ARBA" id="ARBA00004141"/>
    </source>
</evidence>
<evidence type="ECO:0000313" key="9">
    <source>
        <dbReference type="EnsemblPlants" id="OPUNC04G08670.1"/>
    </source>
</evidence>
<dbReference type="PANTHER" id="PTHR31645">
    <property type="entry name" value="OLIGOPEPTIDE TRANSPORTER YGL114W-RELATED"/>
    <property type="match status" value="1"/>
</dbReference>
<sequence>MGSVADEAEITGPLLAGGGGGGGGAAAAVERVPAWREQVTVRGIVVSAILGVLFCLITHKLNLTVGVIPSLNVSAGLLGYFLVRSWTAALGRLGFVTKPFTKQENTVIQTCVVACYGLAFSGGFGSYMLAMDQKTYELIGTDYPGNRAIDVKNPSLGWMVGFMFVVSFLGLFSLVALRKVMVIDYKLTYPSGTATAMLINSFHTTSGAELAEKQVSCLGKYLSISFLWNCFKWFFSGVGDSCGFDNFPSLGLAAFKNTPTYIGCGLICPHIVNCSTLLGAIISWGFLWPYISTKAGDWYPANLGSNDFKGLYGYKVFISVSVILGDGLYNLIKIIYATIKEVMNARSKQGRLPLVRVQDDDEGSKLSAEEKLRNDTFLKDRIPSWLAGSGYAPYAVIYREMSILGVEGFSALPQHCLAICSVFFVAAILINLLRDVTPKSVSKFIPLPMAMAVPFYIGAYFAIDMFVGTVILFIWERVNRKESEDFAGAIASGLICGDGIWSVPSAILSIMRIDPPMCITKKKATNPLSRAPIPPETRLLASSEMPSPETSPEAAPSPYPPSPHPLSSPILLLLPREHEIDPASPPPAPPPWQDQLTLRGVAVAAVLGSLLCVVIHRLNLTVGVIPALNVASGLLAFFLATAWRGAAGWLGLGHRGRPFTRQENTVIQTCAIACGSLAFSGCSASYIFAMDRKTYELVGPDYPGNRTEDIRNPSLGWMIGFMFLIALIGPFSIVMMRKVMVIDYKLAFPGGTATALMINSLHGKTEADLAGRKVHCLVKYMSVSFGWSFFKWFFSGVGDSCGFDNFPSFGIEAYNNMFYFNFNPSYVGYGLISPHIVNCSVFLGSVISWGFLWPFIAKQAGDWYPDNLSSTDFRGLYGYKVFVAISIILGDGLYNLVKIFLIIAKEICKARSKEHDLPVQALLQAFDIGDPDGEYKAPFAIIFREMAIIGVEGFAALPSHCLEICCVFFLAALIINLLKDVTPNHVSSFIPIPMAMAVPFYIGAYFGVDMFIGTLILFAWQKINRREADDYAVAVASGLICGDGVWSIPSAVLSILRVDPPICMSFRPSSASV</sequence>
<feature type="transmembrane region" description="Helical" evidence="8">
    <location>
        <begin position="311"/>
        <end position="332"/>
    </location>
</feature>
<feature type="transmembrane region" description="Helical" evidence="8">
    <location>
        <begin position="836"/>
        <end position="856"/>
    </location>
</feature>
<dbReference type="Pfam" id="PF03169">
    <property type="entry name" value="OPT"/>
    <property type="match status" value="4"/>
</dbReference>
<dbReference type="InterPro" id="IPR004813">
    <property type="entry name" value="OPT"/>
</dbReference>
<evidence type="ECO:0000313" key="10">
    <source>
        <dbReference type="Proteomes" id="UP000026962"/>
    </source>
</evidence>
<feature type="transmembrane region" description="Helical" evidence="8">
    <location>
        <begin position="39"/>
        <end position="59"/>
    </location>
</feature>
<feature type="transmembrane region" description="Helical" evidence="8">
    <location>
        <begin position="416"/>
        <end position="433"/>
    </location>
</feature>
<dbReference type="EnsemblPlants" id="OPUNC04G08670.1">
    <property type="protein sequence ID" value="OPUNC04G08670.1"/>
    <property type="gene ID" value="OPUNC04G08670"/>
</dbReference>
<dbReference type="GO" id="GO:0035673">
    <property type="term" value="F:oligopeptide transmembrane transporter activity"/>
    <property type="evidence" value="ECO:0007669"/>
    <property type="project" value="InterPro"/>
</dbReference>
<accession>A0A0E0KPV4</accession>
<dbReference type="AlphaFoldDB" id="A0A0E0KPV4"/>
<proteinExistence type="inferred from homology"/>
<feature type="transmembrane region" description="Helical" evidence="8">
    <location>
        <begin position="876"/>
        <end position="903"/>
    </location>
</feature>
<dbReference type="InterPro" id="IPR045035">
    <property type="entry name" value="YSL-like"/>
</dbReference>
<feature type="region of interest" description="Disordered" evidence="7">
    <location>
        <begin position="540"/>
        <end position="564"/>
    </location>
</feature>
<feature type="transmembrane region" description="Helical" evidence="8">
    <location>
        <begin position="71"/>
        <end position="95"/>
    </location>
</feature>
<comment type="similarity">
    <text evidence="2">Belongs to the YSL (TC 2.A.67.2) family.</text>
</comment>
<dbReference type="OMA" id="IDPPMCI"/>
<evidence type="ECO:0000256" key="4">
    <source>
        <dbReference type="ARBA" id="ARBA00022692"/>
    </source>
</evidence>
<keyword evidence="3" id="KW-0813">Transport</keyword>
<keyword evidence="4 8" id="KW-0812">Transmembrane</keyword>
<protein>
    <submittedName>
        <fullName evidence="9">Uncharacterized protein</fullName>
    </submittedName>
</protein>
<evidence type="ECO:0000256" key="2">
    <source>
        <dbReference type="ARBA" id="ARBA00010276"/>
    </source>
</evidence>
<feature type="transmembrane region" description="Helical" evidence="8">
    <location>
        <begin position="624"/>
        <end position="645"/>
    </location>
</feature>
<dbReference type="Gramene" id="OPUNC04G08670.1">
    <property type="protein sequence ID" value="OPUNC04G08670.1"/>
    <property type="gene ID" value="OPUNC04G08670"/>
</dbReference>
<feature type="compositionally biased region" description="Low complexity" evidence="7">
    <location>
        <begin position="541"/>
        <end position="554"/>
    </location>
</feature>
<dbReference type="STRING" id="4537.A0A0E0KPV4"/>
<reference evidence="9" key="1">
    <citation type="submission" date="2015-04" db="UniProtKB">
        <authorList>
            <consortium name="EnsemblPlants"/>
        </authorList>
    </citation>
    <scope>IDENTIFICATION</scope>
</reference>
<keyword evidence="5 8" id="KW-1133">Transmembrane helix</keyword>
<comment type="subcellular location">
    <subcellularLocation>
        <location evidence="1">Membrane</location>
        <topology evidence="1">Multi-pass membrane protein</topology>
    </subcellularLocation>
</comment>
<name>A0A0E0KPV4_ORYPU</name>
<feature type="transmembrane region" description="Helical" evidence="8">
    <location>
        <begin position="954"/>
        <end position="978"/>
    </location>
</feature>
<organism evidence="9">
    <name type="scientific">Oryza punctata</name>
    <name type="common">Red rice</name>
    <dbReference type="NCBI Taxonomy" id="4537"/>
    <lineage>
        <taxon>Eukaryota</taxon>
        <taxon>Viridiplantae</taxon>
        <taxon>Streptophyta</taxon>
        <taxon>Embryophyta</taxon>
        <taxon>Tracheophyta</taxon>
        <taxon>Spermatophyta</taxon>
        <taxon>Magnoliopsida</taxon>
        <taxon>Liliopsida</taxon>
        <taxon>Poales</taxon>
        <taxon>Poaceae</taxon>
        <taxon>BOP clade</taxon>
        <taxon>Oryzoideae</taxon>
        <taxon>Oryzeae</taxon>
        <taxon>Oryzinae</taxon>
        <taxon>Oryza</taxon>
    </lineage>
</organism>
<dbReference type="eggNOG" id="ENOG502QQ2H">
    <property type="taxonomic scope" value="Eukaryota"/>
</dbReference>
<dbReference type="Proteomes" id="UP000026962">
    <property type="component" value="Chromosome 4"/>
</dbReference>
<evidence type="ECO:0000256" key="5">
    <source>
        <dbReference type="ARBA" id="ARBA00022989"/>
    </source>
</evidence>
<feature type="transmembrane region" description="Helical" evidence="8">
    <location>
        <begin position="596"/>
        <end position="618"/>
    </location>
</feature>
<dbReference type="NCBIfam" id="TIGR00728">
    <property type="entry name" value="OPT_sfam"/>
    <property type="match status" value="2"/>
</dbReference>
<reference evidence="9" key="2">
    <citation type="submission" date="2018-05" db="EMBL/GenBank/DDBJ databases">
        <title>OpunRS2 (Oryza punctata Reference Sequence Version 2).</title>
        <authorList>
            <person name="Zhang J."/>
            <person name="Kudrna D."/>
            <person name="Lee S."/>
            <person name="Talag J."/>
            <person name="Welchert J."/>
            <person name="Wing R.A."/>
        </authorList>
    </citation>
    <scope>NUCLEOTIDE SEQUENCE [LARGE SCALE GENOMIC DNA]</scope>
</reference>